<evidence type="ECO:0000256" key="6">
    <source>
        <dbReference type="ARBA" id="ARBA00023242"/>
    </source>
</evidence>
<feature type="region of interest" description="Disordered" evidence="7">
    <location>
        <begin position="424"/>
        <end position="448"/>
    </location>
</feature>
<evidence type="ECO:0000256" key="8">
    <source>
        <dbReference type="SAM" id="Phobius"/>
    </source>
</evidence>
<evidence type="ECO:0000259" key="10">
    <source>
        <dbReference type="Pfam" id="PF13087"/>
    </source>
</evidence>
<proteinExistence type="predicted"/>
<dbReference type="EMBL" id="PJEX01000147">
    <property type="protein sequence ID" value="TKW54241.1"/>
    <property type="molecule type" value="Genomic_DNA"/>
</dbReference>
<evidence type="ECO:0000313" key="11">
    <source>
        <dbReference type="EMBL" id="TKW54241.1"/>
    </source>
</evidence>
<evidence type="ECO:0000259" key="9">
    <source>
        <dbReference type="Pfam" id="PF13086"/>
    </source>
</evidence>
<sequence length="1560" mass="174039">MYTPRRQTTQHAAIIEIRGQEEARHNGVYPLPGEQDQATPLRPFRISMDDITVQKPRKTASHMKPVTLTHWAAYTSPQHRSDPPCSLVDCIDDVCLYKIELCEVVAPPGPHITSYKKSTKRSSKDCFSGRSLYLGGLQVDPDDTQNKTHLPHVLLLHMQYYQNVIHSHRPWMSSSYIQPQPSRGPGPGLHAPQRMCLESAAAVAKLMRAYELQFSLRSVNVQGVAIVFSAAILLIFASMSRRRGRRTAETTTHLSMCFRALEELSASWDCAKRARDFLLVLHRKWELWSRRLSPGDRDPAPASHGFVRPGEHMSRKRARTGSPVGPRPQSVDGFRSMSPVLQPGGGGPPAEDQAEYYHEGVDLDMSKFFNTSRNPPRNKHHARKIFQPFSLLPASSRTDCSFLQLQTTADKRVSLGQQQRRFTATFPTPFPTPYSHHSTSYTPRHLSKSPAMDNDSLALADDEVAPKTWQPYTHSSFPTAQVGHIGASVVINGEQVTVAHTRPTRLESMKMSCIMDVNNTVVGYSRAALASVGAFNNAHTTTYVSIVQKNTLPMELRIRHVFRTRYKASATSHLMCIPITACVEQPRIEYHEAGAAEQRARLFPDDSTATFADSMRLVVHVRADNIWIRKVGTTNANDNPATQAWVEAWSNSLIGAAEGPVPIQLGFTMSPNQVLISNFMLPIIQDFDRLLKDPTLAWAEARAFFRDYKNYRQLGWKTLNINTKRPELPNAPQIVFTSDIARILAMQMSSYEELEIDLSNAAKLEALTLNAMFLSDLTSAWSTEDGHMFGINADGTIQSYMVIIPSMTEDQMAFLPDFGQPVKITPNLKVPEPRVHPIDEAKPCLPTLMTIRRLISEAQRLDLEADFEDTTGKTDAFEVRDITFASLLATVLPDTILKEEARFEVAMQLLPKFFPIRADSSAWEDELMQSTALIGLDLSRLSQKIDQPAWSGVRVKAPRHAPLGSVYFIVSTPRESGWPERYQRPPMSYRIPHVNIAGTWEDLINGAQEQHFIPINILAEPDDATTRAEMMAMTAAAQALPDSSCHMLWQYTKMFKTDHIVDATSLLPLADFIPTEDPSPYSPLHAALHHLPAGLLAYTGGPGSGKTTFSIRLLHHVLTRKETARAVWTVHSNELSDDIATKLGQVLPAGIVVSRVYPLQRMIKAIAGRTTTTVVPSVTRNLSAAARNIADAISGQLAKQHLRDDSLRRSDSLVTQALRVAQANPAFVGIITLRQKPILTKQEDKMLTESIYRLLAATMAGSRVLVGTPVALGQIGNCTKLVTEEIPRWKTNIIVVDEAGRMPEAQVWIPVAAFPTDIVIMMGNTRQFRPMSKSLDNQGQGPDGAKWHSTFGPQRAMPLLRRAEKFAATVHHIRINRRNIGQIATWAKWNVYNGRMNIAYEKSPLVNLFREIVGAAIRLPQTRSNSVIVNVGEGVESATKPNYTNEANRNYIFHLIFRLFRAGFPCTTDVTSQGSIMVITPYSAQLAAYQNEWNKYIVDDYMRRNVTFKTVDDSMSAEADIVILDTVRTEKFGFVPATPRMGVATTRARGGMITILNVAE</sequence>
<dbReference type="SUPFAM" id="SSF52540">
    <property type="entry name" value="P-loop containing nucleoside triphosphate hydrolases"/>
    <property type="match status" value="1"/>
</dbReference>
<feature type="domain" description="DNA2/NAM7 helicase-like C-terminal" evidence="10">
    <location>
        <begin position="1360"/>
        <end position="1555"/>
    </location>
</feature>
<keyword evidence="3" id="KW-0805">Transcription regulation</keyword>
<dbReference type="Proteomes" id="UP000310108">
    <property type="component" value="Unassembled WGS sequence"/>
</dbReference>
<dbReference type="CDD" id="cd12148">
    <property type="entry name" value="fungal_TF_MHR"/>
    <property type="match status" value="1"/>
</dbReference>
<dbReference type="GO" id="GO:0046872">
    <property type="term" value="F:metal ion binding"/>
    <property type="evidence" value="ECO:0007669"/>
    <property type="project" value="UniProtKB-KW"/>
</dbReference>
<evidence type="ECO:0000256" key="2">
    <source>
        <dbReference type="ARBA" id="ARBA00022833"/>
    </source>
</evidence>
<keyword evidence="6" id="KW-0539">Nucleus</keyword>
<evidence type="ECO:0000256" key="7">
    <source>
        <dbReference type="SAM" id="MobiDB-lite"/>
    </source>
</evidence>
<evidence type="ECO:0000256" key="5">
    <source>
        <dbReference type="ARBA" id="ARBA00023163"/>
    </source>
</evidence>
<keyword evidence="5" id="KW-0804">Transcription</keyword>
<dbReference type="GO" id="GO:0004386">
    <property type="term" value="F:helicase activity"/>
    <property type="evidence" value="ECO:0007669"/>
    <property type="project" value="InterPro"/>
</dbReference>
<dbReference type="InterPro" id="IPR041679">
    <property type="entry name" value="DNA2/NAM7-like_C"/>
</dbReference>
<accession>A0A4U6XF30</accession>
<dbReference type="PANTHER" id="PTHR31313">
    <property type="entry name" value="TY1 ENHANCER ACTIVATOR"/>
    <property type="match status" value="1"/>
</dbReference>
<dbReference type="PANTHER" id="PTHR31313:SF77">
    <property type="entry name" value="ZN(II)2CYS6 TRANSCRIPTION FACTOR (EUROFUNG)"/>
    <property type="match status" value="1"/>
</dbReference>
<name>A0A4U6XF30_9PEZI</name>
<dbReference type="Pfam" id="PF13087">
    <property type="entry name" value="AAA_12"/>
    <property type="match status" value="1"/>
</dbReference>
<feature type="domain" description="DNA2/NAM7 helicase helicase" evidence="9">
    <location>
        <begin position="1099"/>
        <end position="1334"/>
    </location>
</feature>
<keyword evidence="4" id="KW-0238">DNA-binding</keyword>
<keyword evidence="1" id="KW-0479">Metal-binding</keyword>
<keyword evidence="8" id="KW-0812">Transmembrane</keyword>
<keyword evidence="12" id="KW-1185">Reference proteome</keyword>
<dbReference type="Gene3D" id="3.40.50.300">
    <property type="entry name" value="P-loop containing nucleotide triphosphate hydrolases"/>
    <property type="match status" value="2"/>
</dbReference>
<protein>
    <submittedName>
        <fullName evidence="11">Nitrogen assimilation transcription factor nirA</fullName>
    </submittedName>
</protein>
<keyword evidence="2" id="KW-0862">Zinc</keyword>
<organism evidence="11 12">
    <name type="scientific">Colletotrichum tanaceti</name>
    <dbReference type="NCBI Taxonomy" id="1306861"/>
    <lineage>
        <taxon>Eukaryota</taxon>
        <taxon>Fungi</taxon>
        <taxon>Dikarya</taxon>
        <taxon>Ascomycota</taxon>
        <taxon>Pezizomycotina</taxon>
        <taxon>Sordariomycetes</taxon>
        <taxon>Hypocreomycetidae</taxon>
        <taxon>Glomerellales</taxon>
        <taxon>Glomerellaceae</taxon>
        <taxon>Colletotrichum</taxon>
        <taxon>Colletotrichum destructivum species complex</taxon>
    </lineage>
</organism>
<evidence type="ECO:0000256" key="3">
    <source>
        <dbReference type="ARBA" id="ARBA00023015"/>
    </source>
</evidence>
<dbReference type="InterPro" id="IPR051615">
    <property type="entry name" value="Transcr_Regulatory_Elem"/>
</dbReference>
<dbReference type="Pfam" id="PF13086">
    <property type="entry name" value="AAA_11"/>
    <property type="match status" value="1"/>
</dbReference>
<reference evidence="11 12" key="1">
    <citation type="journal article" date="2019" name="PLoS ONE">
        <title>Comparative genome analysis indicates high evolutionary potential of pathogenicity genes in Colletotrichum tanaceti.</title>
        <authorList>
            <person name="Lelwala R.V."/>
            <person name="Korhonen P.K."/>
            <person name="Young N.D."/>
            <person name="Scott J.B."/>
            <person name="Ades P.A."/>
            <person name="Gasser R.B."/>
            <person name="Taylor P.W.J."/>
        </authorList>
    </citation>
    <scope>NUCLEOTIDE SEQUENCE [LARGE SCALE GENOMIC DNA]</scope>
    <source>
        <strain evidence="11">BRIP57314</strain>
    </source>
</reference>
<feature type="transmembrane region" description="Helical" evidence="8">
    <location>
        <begin position="214"/>
        <end position="237"/>
    </location>
</feature>
<feature type="region of interest" description="Disordered" evidence="7">
    <location>
        <begin position="292"/>
        <end position="333"/>
    </location>
</feature>
<keyword evidence="8" id="KW-0472">Membrane</keyword>
<gene>
    <name evidence="11" type="primary">nirA</name>
    <name evidence="11" type="ORF">CTA1_6592</name>
</gene>
<dbReference type="InterPro" id="IPR027417">
    <property type="entry name" value="P-loop_NTPase"/>
</dbReference>
<evidence type="ECO:0000256" key="1">
    <source>
        <dbReference type="ARBA" id="ARBA00022723"/>
    </source>
</evidence>
<evidence type="ECO:0000256" key="4">
    <source>
        <dbReference type="ARBA" id="ARBA00023125"/>
    </source>
</evidence>
<evidence type="ECO:0000313" key="12">
    <source>
        <dbReference type="Proteomes" id="UP000310108"/>
    </source>
</evidence>
<comment type="caution">
    <text evidence="11">The sequence shown here is derived from an EMBL/GenBank/DDBJ whole genome shotgun (WGS) entry which is preliminary data.</text>
</comment>
<dbReference type="InterPro" id="IPR041677">
    <property type="entry name" value="DNA2/NAM7_AAA_11"/>
</dbReference>
<keyword evidence="8" id="KW-1133">Transmembrane helix</keyword>
<dbReference type="GO" id="GO:0003677">
    <property type="term" value="F:DNA binding"/>
    <property type="evidence" value="ECO:0007669"/>
    <property type="project" value="UniProtKB-KW"/>
</dbReference>